<reference evidence="3" key="1">
    <citation type="submission" date="2015-12" db="EMBL/GenBank/DDBJ databases">
        <title>Update maize B73 reference genome by single molecule sequencing technologies.</title>
        <authorList>
            <consortium name="Maize Genome Sequencing Project"/>
            <person name="Ware D."/>
        </authorList>
    </citation>
    <scope>NUCLEOTIDE SEQUENCE [LARGE SCALE GENOMIC DNA]</scope>
    <source>
        <tissue evidence="3">Seedling</tissue>
    </source>
</reference>
<dbReference type="AlphaFoldDB" id="A0A1D6F0Q0"/>
<name>A0A1D6F0Q0_MAIZE</name>
<gene>
    <name evidence="3" type="ORF">ZEAMMB73_Zm00001d006787</name>
</gene>
<evidence type="ECO:0000313" key="3">
    <source>
        <dbReference type="EMBL" id="ONM25077.1"/>
    </source>
</evidence>
<dbReference type="InParanoid" id="A0A1D6F0Q0"/>
<proteinExistence type="predicted"/>
<sequence length="335" mass="38020">MDLLLPYKIGDLAESKSFLNGYRGAWFRCKAILGGSFTSVRYINKFGDMVYEEIEFYGRYIICVSMILDTWSVTWNILTMMGRVQTVPSPITINDYYLDWVAVFQENPASSSQNSKGSTEVMIRPSFPQWYYGHEPDQLPVSDVTAVVDEAWKIGDMVDWLKDGCYWSGTITKLLKKDMVKGVDCDSFMMLPFPMTLGSGLQLPAPPIGEGRCYIANHKDLRPTLEWSLEKGWTVPLAQVNDRQTKKVGIPLVFFDNINLIQTRAPQVMKMAMMRRGECSNRCPELETCLRKPPRSRGSYENAQKDATVTPVQGECGDQLNFQATRPLRAELVPD</sequence>
<dbReference type="STRING" id="4577.A0A1D6F0Q0"/>
<organism evidence="3">
    <name type="scientific">Zea mays</name>
    <name type="common">Maize</name>
    <dbReference type="NCBI Taxonomy" id="4577"/>
    <lineage>
        <taxon>Eukaryota</taxon>
        <taxon>Viridiplantae</taxon>
        <taxon>Streptophyta</taxon>
        <taxon>Embryophyta</taxon>
        <taxon>Tracheophyta</taxon>
        <taxon>Spermatophyta</taxon>
        <taxon>Magnoliopsida</taxon>
        <taxon>Liliopsida</taxon>
        <taxon>Poales</taxon>
        <taxon>Poaceae</taxon>
        <taxon>PACMAD clade</taxon>
        <taxon>Panicoideae</taxon>
        <taxon>Andropogonodae</taxon>
        <taxon>Andropogoneae</taxon>
        <taxon>Tripsacinae</taxon>
        <taxon>Zea</taxon>
    </lineage>
</organism>
<feature type="compositionally biased region" description="Polar residues" evidence="1">
    <location>
        <begin position="299"/>
        <end position="311"/>
    </location>
</feature>
<dbReference type="ExpressionAtlas" id="A0A1D6F0Q0">
    <property type="expression patterns" value="baseline and differential"/>
</dbReference>
<dbReference type="PANTHER" id="PTHR36805:SF7">
    <property type="entry name" value="AGENET DOMAIN-CONTAINING PROTEIN"/>
    <property type="match status" value="1"/>
</dbReference>
<dbReference type="EMBL" id="CM007648">
    <property type="protein sequence ID" value="ONM25077.1"/>
    <property type="molecule type" value="Genomic_DNA"/>
</dbReference>
<feature type="domain" description="Agenet-like" evidence="2">
    <location>
        <begin position="10"/>
        <end position="44"/>
    </location>
</feature>
<evidence type="ECO:0000259" key="2">
    <source>
        <dbReference type="Pfam" id="PF05641"/>
    </source>
</evidence>
<dbReference type="OMA" id="TAYCKDM"/>
<accession>A0A1D6F0Q0</accession>
<feature type="region of interest" description="Disordered" evidence="1">
    <location>
        <begin position="293"/>
        <end position="314"/>
    </location>
</feature>
<dbReference type="PANTHER" id="PTHR36805">
    <property type="entry name" value="AGENET DOMAIN-CONTAINING PROTEIN"/>
    <property type="match status" value="1"/>
</dbReference>
<protein>
    <submittedName>
        <fullName evidence="3">Agenet domain-containing protein</fullName>
    </submittedName>
</protein>
<evidence type="ECO:0000256" key="1">
    <source>
        <dbReference type="SAM" id="MobiDB-lite"/>
    </source>
</evidence>
<dbReference type="Pfam" id="PF05641">
    <property type="entry name" value="Agenet"/>
    <property type="match status" value="1"/>
</dbReference>
<dbReference type="IntAct" id="A0A1D6F0Q0">
    <property type="interactions" value="2"/>
</dbReference>
<dbReference type="EMBL" id="CM007648">
    <property type="protein sequence ID" value="ONM25074.1"/>
    <property type="molecule type" value="Genomic_DNA"/>
</dbReference>
<dbReference type="InterPro" id="IPR008395">
    <property type="entry name" value="Agenet-like_dom"/>
</dbReference>